<evidence type="ECO:0000256" key="1">
    <source>
        <dbReference type="ARBA" id="ARBA00038494"/>
    </source>
</evidence>
<dbReference type="PATRIC" id="fig|1385369.3.peg.4004"/>
<dbReference type="PANTHER" id="PTHR43630">
    <property type="entry name" value="POLY-BETA-1,6-N-ACETYL-D-GLUCOSAMINE SYNTHASE"/>
    <property type="match status" value="1"/>
</dbReference>
<dbReference type="InterPro" id="IPR029044">
    <property type="entry name" value="Nucleotide-diphossugar_trans"/>
</dbReference>
<accession>W9H1Z0</accession>
<dbReference type="EMBL" id="AVFL01000015">
    <property type="protein sequence ID" value="EWY38836.1"/>
    <property type="molecule type" value="Genomic_DNA"/>
</dbReference>
<evidence type="ECO:0000313" key="3">
    <source>
        <dbReference type="EMBL" id="EWY38836.1"/>
    </source>
</evidence>
<dbReference type="Pfam" id="PF00535">
    <property type="entry name" value="Glycos_transf_2"/>
    <property type="match status" value="1"/>
</dbReference>
<keyword evidence="4" id="KW-1185">Reference proteome</keyword>
<dbReference type="AlphaFoldDB" id="W9H1Z0"/>
<comment type="caution">
    <text evidence="3">The sequence shown here is derived from an EMBL/GenBank/DDBJ whole genome shotgun (WGS) entry which is preliminary data.</text>
</comment>
<protein>
    <submittedName>
        <fullName evidence="3">Glycosyl transferase family 2</fullName>
    </submittedName>
</protein>
<dbReference type="CDD" id="cd02511">
    <property type="entry name" value="Beta4Glucosyltransferase"/>
    <property type="match status" value="1"/>
</dbReference>
<dbReference type="Gene3D" id="3.90.550.10">
    <property type="entry name" value="Spore Coat Polysaccharide Biosynthesis Protein SpsA, Chain A"/>
    <property type="match status" value="1"/>
</dbReference>
<comment type="similarity">
    <text evidence="1">Belongs to the glycosyltransferase 2 family. WaaE/KdtX subfamily.</text>
</comment>
<sequence>MPVSVIVMTRDEAANIGACLASVSRFAEIFVVDSGSRDGTAAIAKSMGARVIDFHWDGKYPKKKQWCLDALPFSHDWVLYLDADERVTGALAGEIAGLMAAGPEASGYHIPGRPVFAGRPLRFGAWNSKIALLDRRRASFPPVPDLDVASMWEVEGHYQPRLAGTAGRLRHPVIHHDAKPPYAWFERHNRYSDWEAALMMDGRLESIAVREKGARRLLKRIFVRLPARPLVVFLHSYVLRLGFLDGLDGLDHAIARAFYYWQIAVKVRARRRGPVPYP</sequence>
<dbReference type="Proteomes" id="UP000019486">
    <property type="component" value="Unassembled WGS sequence"/>
</dbReference>
<dbReference type="SUPFAM" id="SSF53448">
    <property type="entry name" value="Nucleotide-diphospho-sugar transferases"/>
    <property type="match status" value="1"/>
</dbReference>
<evidence type="ECO:0000259" key="2">
    <source>
        <dbReference type="Pfam" id="PF00535"/>
    </source>
</evidence>
<evidence type="ECO:0000313" key="4">
    <source>
        <dbReference type="Proteomes" id="UP000019486"/>
    </source>
</evidence>
<dbReference type="STRING" id="1385369.N825_10085"/>
<dbReference type="InterPro" id="IPR001173">
    <property type="entry name" value="Glyco_trans_2-like"/>
</dbReference>
<keyword evidence="3" id="KW-0808">Transferase</keyword>
<gene>
    <name evidence="3" type="ORF">N825_10085</name>
</gene>
<proteinExistence type="inferred from homology"/>
<dbReference type="GO" id="GO:0016740">
    <property type="term" value="F:transferase activity"/>
    <property type="evidence" value="ECO:0007669"/>
    <property type="project" value="UniProtKB-KW"/>
</dbReference>
<feature type="domain" description="Glycosyltransferase 2-like" evidence="2">
    <location>
        <begin position="4"/>
        <end position="109"/>
    </location>
</feature>
<organism evidence="3 4">
    <name type="scientific">Skermanella stibiiresistens SB22</name>
    <dbReference type="NCBI Taxonomy" id="1385369"/>
    <lineage>
        <taxon>Bacteria</taxon>
        <taxon>Pseudomonadati</taxon>
        <taxon>Pseudomonadota</taxon>
        <taxon>Alphaproteobacteria</taxon>
        <taxon>Rhodospirillales</taxon>
        <taxon>Azospirillaceae</taxon>
        <taxon>Skermanella</taxon>
    </lineage>
</organism>
<dbReference type="PANTHER" id="PTHR43630:SF2">
    <property type="entry name" value="GLYCOSYLTRANSFERASE"/>
    <property type="match status" value="1"/>
</dbReference>
<reference evidence="3 4" key="1">
    <citation type="submission" date="2013-08" db="EMBL/GenBank/DDBJ databases">
        <title>The genome sequence of Skermanella stibiiresistens.</title>
        <authorList>
            <person name="Zhu W."/>
            <person name="Wang G."/>
        </authorList>
    </citation>
    <scope>NUCLEOTIDE SEQUENCE [LARGE SCALE GENOMIC DNA]</scope>
    <source>
        <strain evidence="3 4">SB22</strain>
    </source>
</reference>
<name>W9H1Z0_9PROT</name>